<dbReference type="GO" id="GO:0003677">
    <property type="term" value="F:DNA binding"/>
    <property type="evidence" value="ECO:0007669"/>
    <property type="project" value="UniProtKB-KW"/>
</dbReference>
<dbReference type="InterPro" id="IPR036388">
    <property type="entry name" value="WH-like_DNA-bd_sf"/>
</dbReference>
<dbReference type="Proteomes" id="UP000220034">
    <property type="component" value="Unassembled WGS sequence"/>
</dbReference>
<evidence type="ECO:0000259" key="1">
    <source>
        <dbReference type="PROSITE" id="PS50995"/>
    </source>
</evidence>
<gene>
    <name evidence="2" type="ORF">SAMN06273572_102600</name>
</gene>
<proteinExistence type="predicted"/>
<organism evidence="2 3">
    <name type="scientific">Pontivivens marinum</name>
    <dbReference type="NCBI Taxonomy" id="1690039"/>
    <lineage>
        <taxon>Bacteria</taxon>
        <taxon>Pseudomonadati</taxon>
        <taxon>Pseudomonadota</taxon>
        <taxon>Alphaproteobacteria</taxon>
        <taxon>Rhodobacterales</taxon>
        <taxon>Paracoccaceae</taxon>
        <taxon>Pontivivens</taxon>
    </lineage>
</organism>
<dbReference type="PROSITE" id="PS50995">
    <property type="entry name" value="HTH_MARR_2"/>
    <property type="match status" value="1"/>
</dbReference>
<protein>
    <submittedName>
        <fullName evidence="2">DNA-binding transcriptional regulator, MarR family</fullName>
    </submittedName>
</protein>
<dbReference type="PANTHER" id="PTHR33164">
    <property type="entry name" value="TRANSCRIPTIONAL REGULATOR, MARR FAMILY"/>
    <property type="match status" value="1"/>
</dbReference>
<dbReference type="PANTHER" id="PTHR33164:SF57">
    <property type="entry name" value="MARR-FAMILY TRANSCRIPTIONAL REGULATOR"/>
    <property type="match status" value="1"/>
</dbReference>
<keyword evidence="3" id="KW-1185">Reference proteome</keyword>
<dbReference type="Gene3D" id="1.10.10.10">
    <property type="entry name" value="Winged helix-like DNA-binding domain superfamily/Winged helix DNA-binding domain"/>
    <property type="match status" value="1"/>
</dbReference>
<dbReference type="SMART" id="SM00347">
    <property type="entry name" value="HTH_MARR"/>
    <property type="match status" value="1"/>
</dbReference>
<accession>A0A2C9CQU5</accession>
<name>A0A2C9CQU5_9RHOB</name>
<dbReference type="RefSeq" id="WP_097929463.1">
    <property type="nucleotide sequence ID" value="NZ_OCTN01000002.1"/>
</dbReference>
<dbReference type="SUPFAM" id="SSF46785">
    <property type="entry name" value="Winged helix' DNA-binding domain"/>
    <property type="match status" value="1"/>
</dbReference>
<feature type="domain" description="HTH marR-type" evidence="1">
    <location>
        <begin position="13"/>
        <end position="144"/>
    </location>
</feature>
<dbReference type="GO" id="GO:0003700">
    <property type="term" value="F:DNA-binding transcription factor activity"/>
    <property type="evidence" value="ECO:0007669"/>
    <property type="project" value="InterPro"/>
</dbReference>
<dbReference type="InterPro" id="IPR039422">
    <property type="entry name" value="MarR/SlyA-like"/>
</dbReference>
<dbReference type="GO" id="GO:0006950">
    <property type="term" value="P:response to stress"/>
    <property type="evidence" value="ECO:0007669"/>
    <property type="project" value="TreeGrafter"/>
</dbReference>
<dbReference type="Pfam" id="PF12802">
    <property type="entry name" value="MarR_2"/>
    <property type="match status" value="1"/>
</dbReference>
<evidence type="ECO:0000313" key="3">
    <source>
        <dbReference type="Proteomes" id="UP000220034"/>
    </source>
</evidence>
<dbReference type="EMBL" id="OCTN01000002">
    <property type="protein sequence ID" value="SOH93921.1"/>
    <property type="molecule type" value="Genomic_DNA"/>
</dbReference>
<dbReference type="InterPro" id="IPR000835">
    <property type="entry name" value="HTH_MarR-typ"/>
</dbReference>
<dbReference type="OrthoDB" id="8906692at2"/>
<evidence type="ECO:0000313" key="2">
    <source>
        <dbReference type="EMBL" id="SOH93921.1"/>
    </source>
</evidence>
<dbReference type="AlphaFoldDB" id="A0A2C9CQU5"/>
<reference evidence="3" key="1">
    <citation type="submission" date="2017-09" db="EMBL/GenBank/DDBJ databases">
        <authorList>
            <person name="Varghese N."/>
            <person name="Submissions S."/>
        </authorList>
    </citation>
    <scope>NUCLEOTIDE SEQUENCE [LARGE SCALE GENOMIC DNA]</scope>
    <source>
        <strain evidence="3">C7</strain>
    </source>
</reference>
<keyword evidence="2" id="KW-0238">DNA-binding</keyword>
<dbReference type="InterPro" id="IPR036390">
    <property type="entry name" value="WH_DNA-bd_sf"/>
</dbReference>
<sequence length="144" mass="15884">MARSTDLPRFDLAHFLPYRLSQVANQLSCELQASYEDAGLTTAQWRVMVHLSQSESVSVRDIEQQVSLEKSKVSRAAAHLQQRGLVGKGVDRSDGRLVALRLTDAGRELMAQLLPKAIAFQSMLEAKLGAEAENLHRAIDTLQG</sequence>